<dbReference type="Pfam" id="PF04059">
    <property type="entry name" value="RRM_2"/>
    <property type="match status" value="1"/>
</dbReference>
<dbReference type="CDD" id="cd12531">
    <property type="entry name" value="RRM3_MEI2_like"/>
    <property type="match status" value="1"/>
</dbReference>
<dbReference type="EMBL" id="JNBS01001997">
    <property type="protein sequence ID" value="OQR95965.1"/>
    <property type="molecule type" value="Genomic_DNA"/>
</dbReference>
<dbReference type="InterPro" id="IPR034454">
    <property type="entry name" value="MEI2-like_RRM3"/>
</dbReference>
<dbReference type="InterPro" id="IPR035979">
    <property type="entry name" value="RBD_domain_sf"/>
</dbReference>
<dbReference type="SUPFAM" id="SSF54928">
    <property type="entry name" value="RNA-binding domain, RBD"/>
    <property type="match status" value="1"/>
</dbReference>
<dbReference type="AlphaFoldDB" id="A0A1V9ZD90"/>
<dbReference type="GO" id="GO:0003723">
    <property type="term" value="F:RNA binding"/>
    <property type="evidence" value="ECO:0007669"/>
    <property type="project" value="UniProtKB-KW"/>
</dbReference>
<feature type="compositionally biased region" description="Polar residues" evidence="2">
    <location>
        <begin position="608"/>
        <end position="620"/>
    </location>
</feature>
<feature type="region of interest" description="Disordered" evidence="2">
    <location>
        <begin position="443"/>
        <end position="468"/>
    </location>
</feature>
<dbReference type="Proteomes" id="UP000243217">
    <property type="component" value="Unassembled WGS sequence"/>
</dbReference>
<comment type="caution">
    <text evidence="4">The sequence shown here is derived from an EMBL/GenBank/DDBJ whole genome shotgun (WGS) entry which is preliminary data.</text>
</comment>
<reference evidence="4 5" key="1">
    <citation type="journal article" date="2014" name="Genome Biol. Evol.">
        <title>The secreted proteins of Achlya hypogyna and Thraustotheca clavata identify the ancestral oomycete secretome and reveal gene acquisitions by horizontal gene transfer.</title>
        <authorList>
            <person name="Misner I."/>
            <person name="Blouin N."/>
            <person name="Leonard G."/>
            <person name="Richards T.A."/>
            <person name="Lane C.E."/>
        </authorList>
    </citation>
    <scope>NUCLEOTIDE SEQUENCE [LARGE SCALE GENOMIC DNA]</scope>
    <source>
        <strain evidence="4 5">ATCC 34112</strain>
    </source>
</reference>
<protein>
    <recommendedName>
        <fullName evidence="3">Mei2-like C-terminal RNA recognition motif domain-containing protein</fullName>
    </recommendedName>
</protein>
<feature type="domain" description="Mei2-like C-terminal RNA recognition motif" evidence="3">
    <location>
        <begin position="480"/>
        <end position="576"/>
    </location>
</feature>
<accession>A0A1V9ZD90</accession>
<dbReference type="CDD" id="cd19757">
    <property type="entry name" value="Bbox1"/>
    <property type="match status" value="2"/>
</dbReference>
<dbReference type="Pfam" id="PF22586">
    <property type="entry name" value="ANCHR-like_BBOX"/>
    <property type="match status" value="1"/>
</dbReference>
<keyword evidence="5" id="KW-1185">Reference proteome</keyword>
<proteinExistence type="predicted"/>
<evidence type="ECO:0000259" key="3">
    <source>
        <dbReference type="Pfam" id="PF04059"/>
    </source>
</evidence>
<dbReference type="InterPro" id="IPR007201">
    <property type="entry name" value="Mei2-like_Rrm_C"/>
</dbReference>
<feature type="region of interest" description="Disordered" evidence="2">
    <location>
        <begin position="594"/>
        <end position="620"/>
    </location>
</feature>
<feature type="region of interest" description="Disordered" evidence="2">
    <location>
        <begin position="149"/>
        <end position="173"/>
    </location>
</feature>
<evidence type="ECO:0000313" key="5">
    <source>
        <dbReference type="Proteomes" id="UP000243217"/>
    </source>
</evidence>
<sequence>MIGAVCCRCFHHAIVSCVDCDLVYCVECSEQRHKKGSFLRHFIKNIESMCEECLKVPAVLSCGSCELSYCEPCSKEIHRDGTLQGHGDMITPLRQEMTSPFQSPFSTTSIESPFAQKRWSISTDSLDGDSEHDLWMGWNVFGDQRLSETSNQSKWANPACDGMSTSSDDDTKPSSISDAFRDLALSHSSSYSSDDGLNEPFLKSTVNASLSVWDTPSYSQNELEDLLAVLTSRLATRHVAVRSSTSFSPSQCSLVYHRMNSYGEIAQSLTTLAKHGVLLYTFYEVKSAMQAVEDRHMGFTVEFAGAYDTPSPKTHGCVDIQFASNYDPHVVTLDDLHLICCTLGEVIAVANGSCPGRYTVQFNDSRVVPRALLLLEEKGNLGDQSFTVSRSPLSAEDSKRISVIQAREADNNSNPANSPDKPIHFLSNEGIWADNGLTYNRRSRVSSTEEAPNHSPPPSSPPTDEFSLGLDRVYSGQDKRTTLMIRNIPNKYTQSMLLAEINNKHHGTYDFFYLPIDFKNKCNMGYAFINFMSCDAIGPFYVTFNGQRWPNFNSDKVCAISYARLQGKAAMIARFQNSSLLDKHESYRPLVFKSTGPNKGTMEPFPTGKQTQSKSYKTSPPTYHADNSYCYGGYAYPVGYMSSPRPEYVNGHSYKMN</sequence>
<evidence type="ECO:0000256" key="2">
    <source>
        <dbReference type="SAM" id="MobiDB-lite"/>
    </source>
</evidence>
<gene>
    <name evidence="4" type="ORF">THRCLA_07431</name>
</gene>
<organism evidence="4 5">
    <name type="scientific">Thraustotheca clavata</name>
    <dbReference type="NCBI Taxonomy" id="74557"/>
    <lineage>
        <taxon>Eukaryota</taxon>
        <taxon>Sar</taxon>
        <taxon>Stramenopiles</taxon>
        <taxon>Oomycota</taxon>
        <taxon>Saprolegniomycetes</taxon>
        <taxon>Saprolegniales</taxon>
        <taxon>Achlyaceae</taxon>
        <taxon>Thraustotheca</taxon>
    </lineage>
</organism>
<evidence type="ECO:0000256" key="1">
    <source>
        <dbReference type="ARBA" id="ARBA00022884"/>
    </source>
</evidence>
<dbReference type="OrthoDB" id="417481at2759"/>
<keyword evidence="1" id="KW-0694">RNA-binding</keyword>
<name>A0A1V9ZD90_9STRA</name>
<evidence type="ECO:0000313" key="4">
    <source>
        <dbReference type="EMBL" id="OQR95965.1"/>
    </source>
</evidence>
<dbReference type="PANTHER" id="PTHR23189">
    <property type="entry name" value="RNA RECOGNITION MOTIF-CONTAINING"/>
    <property type="match status" value="1"/>
</dbReference>